<protein>
    <submittedName>
        <fullName evidence="5">AAA family ATPase</fullName>
    </submittedName>
</protein>
<keyword evidence="1 3" id="KW-0853">WD repeat</keyword>
<dbReference type="EMBL" id="JBITGY010000003">
    <property type="protein sequence ID" value="MFI6498106.1"/>
    <property type="molecule type" value="Genomic_DNA"/>
</dbReference>
<dbReference type="InterPro" id="IPR019775">
    <property type="entry name" value="WD40_repeat_CS"/>
</dbReference>
<feature type="repeat" description="WD" evidence="3">
    <location>
        <begin position="1064"/>
        <end position="1099"/>
    </location>
</feature>
<evidence type="ECO:0000256" key="3">
    <source>
        <dbReference type="PROSITE-ProRule" id="PRU00221"/>
    </source>
</evidence>
<dbReference type="InterPro" id="IPR015943">
    <property type="entry name" value="WD40/YVTN_repeat-like_dom_sf"/>
</dbReference>
<evidence type="ECO:0000259" key="4">
    <source>
        <dbReference type="Pfam" id="PF20703"/>
    </source>
</evidence>
<sequence length="1392" mass="149543">MTARLPGNPFPARGTMSMEEHVRDADILDAEITGPTVRLRAVERLAALVERYLDEAAARSRNSGQAVFLYGEHGSGKTHAIRYALGQAAGRVRETGALRLYVKAQDDDFVAVYRRLMSQVGRDRLRELSQRFRGVLAVEQLGARSGTGTEPGLLAAVLDDPDRLSLLYDELLVEPGSVLEAEAGELDRVSGNGEEFQRALAALLEPANEEAAYAWFTGRELDPADEERLGVSGPLDDPDRCRYGLQLLTALCTRVGWPIIVIVDQCERLILGRAANVGLLHSLVERLPQEAGMLVLAGSAAAWQALPDDLRQRFGGSHVDTSVINPVEARKVLAAYVENTSGGARFQVAAVNDLLRLSGGNIRILLQLAWRVVEAARTEDGGRLSVGTELVREVAGAAFVTREDAELAVEEWLLDERAAFVREWRGDEVTADFAVLSDFGPQLLIEINGPLYSFAQAARLAKRFKLLAHARGRGWPARVLLIVVGYASPAALSALRLVAHDVVVFTGEHSLDRLRGLALGLEAPSLRLDPRAAPYRGIAPFREEDAGIFYGRDSEVAALVDRLEERIADPLIVTGASGAGKSSLLRAGLLPALAGGALGADVAQWPQIVITPGRTPLAELAVRLSVLAGLDASAMWQTLLARPRDAHLLTSQALATDGARRKAPAENLGLVLVVDQFEELFTMAEEAERAAMVAALHAIAAGPGNAFVIVSVRGDFIDRCADHPELVTALGKGMFVLGPMRETELRAAIAGPARAAGLDIEPGLVEAILADLRTSSGTYAAGALPLLAMAMLTVWEGRENGRLTLKAYARSGGVAHAVALRAEEVLDYLTDEERIAARALFRQLVTVTREDVPTRRVVRREEVRGEAVSSVVTAFSAARLISVDHETVQISHDILLQTWPRLREWLEADRAQLLRFHQLLDAAAEWEGAGRDPAFLYRGAQLEAVLHDRAYLESEEPYTATAFLDASLRAERRGVRLRRLIMIMLAVLSVVATGSAVVALQQSRVAEMQRAQATSRLLAERSASFATDPRLSALLAVAAWRISQTPEAAVSLANVLTRPAFGLIVNAGGPVSALAFSPDGRVFATGTTAGVVRLWDTRTRAPVGGPLTNVAEGVNSIAFSPDGSWLAAARGDDELVRWRVKTGQVDRASPHTLTLPSKDAGAVAFSPDGRLLAAAGQDGNAHFWATTPETPFLRTFGSGPSLTSLAFNPNGRTLAMANTRGEVSLWDVASVRLLARLSGHRAAVQALAFSPDGRTFATAGDDATVRLWDTATQRLVGTPFTGHTAAIDSVAFSPDGRTLATASRDHTVRLWDVASQRQVGATLTGFTDGVTSVNYLPDGQTLAATSLDGTVKFWTVRPIRDPVGSACRIAGGEFTPQEWATYVPDLPYRKVC</sequence>
<dbReference type="PROSITE" id="PS50082">
    <property type="entry name" value="WD_REPEATS_2"/>
    <property type="match status" value="7"/>
</dbReference>
<dbReference type="SMART" id="SM00320">
    <property type="entry name" value="WD40"/>
    <property type="match status" value="7"/>
</dbReference>
<dbReference type="InterPro" id="IPR049052">
    <property type="entry name" value="nSTAND1"/>
</dbReference>
<dbReference type="InterPro" id="IPR027417">
    <property type="entry name" value="P-loop_NTPase"/>
</dbReference>
<dbReference type="CDD" id="cd00200">
    <property type="entry name" value="WD40"/>
    <property type="match status" value="1"/>
</dbReference>
<dbReference type="Pfam" id="PF20703">
    <property type="entry name" value="nSTAND1"/>
    <property type="match status" value="1"/>
</dbReference>
<dbReference type="Gene3D" id="3.40.50.300">
    <property type="entry name" value="P-loop containing nucleotide triphosphate hydrolases"/>
    <property type="match status" value="1"/>
</dbReference>
<evidence type="ECO:0000256" key="1">
    <source>
        <dbReference type="ARBA" id="ARBA00022574"/>
    </source>
</evidence>
<evidence type="ECO:0000256" key="2">
    <source>
        <dbReference type="ARBA" id="ARBA00022737"/>
    </source>
</evidence>
<dbReference type="InterPro" id="IPR011047">
    <property type="entry name" value="Quinoprotein_ADH-like_sf"/>
</dbReference>
<dbReference type="Pfam" id="PF00400">
    <property type="entry name" value="WD40"/>
    <property type="match status" value="6"/>
</dbReference>
<dbReference type="SUPFAM" id="SSF50998">
    <property type="entry name" value="Quinoprotein alcohol dehydrogenase-like"/>
    <property type="match status" value="1"/>
</dbReference>
<dbReference type="PROSITE" id="PS50294">
    <property type="entry name" value="WD_REPEATS_REGION"/>
    <property type="match status" value="4"/>
</dbReference>
<comment type="caution">
    <text evidence="5">The sequence shown here is derived from an EMBL/GenBank/DDBJ whole genome shotgun (WGS) entry which is preliminary data.</text>
</comment>
<dbReference type="PANTHER" id="PTHR44129">
    <property type="entry name" value="WD REPEAT-CONTAINING PROTEIN POP1"/>
    <property type="match status" value="1"/>
</dbReference>
<dbReference type="SUPFAM" id="SSF52540">
    <property type="entry name" value="P-loop containing nucleoside triphosphate hydrolases"/>
    <property type="match status" value="2"/>
</dbReference>
<keyword evidence="6" id="KW-1185">Reference proteome</keyword>
<dbReference type="PROSITE" id="PS00678">
    <property type="entry name" value="WD_REPEATS_1"/>
    <property type="match status" value="1"/>
</dbReference>
<evidence type="ECO:0000313" key="5">
    <source>
        <dbReference type="EMBL" id="MFI6498106.1"/>
    </source>
</evidence>
<feature type="repeat" description="WD" evidence="3">
    <location>
        <begin position="1237"/>
        <end position="1278"/>
    </location>
</feature>
<proteinExistence type="predicted"/>
<keyword evidence="2" id="KW-0677">Repeat</keyword>
<dbReference type="InterPro" id="IPR020472">
    <property type="entry name" value="WD40_PAC1"/>
</dbReference>
<feature type="repeat" description="WD" evidence="3">
    <location>
        <begin position="1195"/>
        <end position="1236"/>
    </location>
</feature>
<organism evidence="5 6">
    <name type="scientific">Nonomuraea typhae</name>
    <dbReference type="NCBI Taxonomy" id="2603600"/>
    <lineage>
        <taxon>Bacteria</taxon>
        <taxon>Bacillati</taxon>
        <taxon>Actinomycetota</taxon>
        <taxon>Actinomycetes</taxon>
        <taxon>Streptosporangiales</taxon>
        <taxon>Streptosporangiaceae</taxon>
        <taxon>Nonomuraea</taxon>
    </lineage>
</organism>
<dbReference type="Proteomes" id="UP001612741">
    <property type="component" value="Unassembled WGS sequence"/>
</dbReference>
<name>A0ABW7YQC1_9ACTN</name>
<dbReference type="PRINTS" id="PR00320">
    <property type="entry name" value="GPROTEINBRPT"/>
</dbReference>
<feature type="repeat" description="WD" evidence="3">
    <location>
        <begin position="1107"/>
        <end position="1148"/>
    </location>
</feature>
<reference evidence="5 6" key="1">
    <citation type="submission" date="2024-10" db="EMBL/GenBank/DDBJ databases">
        <title>The Natural Products Discovery Center: Release of the First 8490 Sequenced Strains for Exploring Actinobacteria Biosynthetic Diversity.</title>
        <authorList>
            <person name="Kalkreuter E."/>
            <person name="Kautsar S.A."/>
            <person name="Yang D."/>
            <person name="Bader C.D."/>
            <person name="Teijaro C.N."/>
            <person name="Fluegel L."/>
            <person name="Davis C.M."/>
            <person name="Simpson J.R."/>
            <person name="Lauterbach L."/>
            <person name="Steele A.D."/>
            <person name="Gui C."/>
            <person name="Meng S."/>
            <person name="Li G."/>
            <person name="Viehrig K."/>
            <person name="Ye F."/>
            <person name="Su P."/>
            <person name="Kiefer A.F."/>
            <person name="Nichols A."/>
            <person name="Cepeda A.J."/>
            <person name="Yan W."/>
            <person name="Fan B."/>
            <person name="Jiang Y."/>
            <person name="Adhikari A."/>
            <person name="Zheng C.-J."/>
            <person name="Schuster L."/>
            <person name="Cowan T.M."/>
            <person name="Smanski M.J."/>
            <person name="Chevrette M.G."/>
            <person name="De Carvalho L.P.S."/>
            <person name="Shen B."/>
        </authorList>
    </citation>
    <scope>NUCLEOTIDE SEQUENCE [LARGE SCALE GENOMIC DNA]</scope>
    <source>
        <strain evidence="5 6">NPDC050545</strain>
    </source>
</reference>
<feature type="repeat" description="WD" evidence="3">
    <location>
        <begin position="1162"/>
        <end position="1184"/>
    </location>
</feature>
<feature type="domain" description="Novel STAND NTPase 1" evidence="4">
    <location>
        <begin position="534"/>
        <end position="933"/>
    </location>
</feature>
<evidence type="ECO:0000313" key="6">
    <source>
        <dbReference type="Proteomes" id="UP001612741"/>
    </source>
</evidence>
<feature type="repeat" description="WD" evidence="3">
    <location>
        <begin position="1280"/>
        <end position="1321"/>
    </location>
</feature>
<dbReference type="RefSeq" id="WP_397081366.1">
    <property type="nucleotide sequence ID" value="NZ_JBITGY010000003.1"/>
</dbReference>
<dbReference type="Gene3D" id="2.130.10.10">
    <property type="entry name" value="YVTN repeat-like/Quinoprotein amine dehydrogenase"/>
    <property type="match status" value="3"/>
</dbReference>
<accession>A0ABW7YQC1</accession>
<gene>
    <name evidence="5" type="ORF">ACIBG2_12000</name>
</gene>
<feature type="repeat" description="WD" evidence="3">
    <location>
        <begin position="1323"/>
        <end position="1357"/>
    </location>
</feature>
<dbReference type="InterPro" id="IPR050349">
    <property type="entry name" value="WD_LIS1/nudF_dynein_reg"/>
</dbReference>
<dbReference type="InterPro" id="IPR001680">
    <property type="entry name" value="WD40_rpt"/>
</dbReference>